<reference evidence="5 6" key="1">
    <citation type="submission" date="2020-08" db="EMBL/GenBank/DDBJ databases">
        <title>Genomic Encyclopedia of Archaeal and Bacterial Type Strains, Phase II (KMG-II): from individual species to whole genera.</title>
        <authorList>
            <person name="Goeker M."/>
        </authorList>
    </citation>
    <scope>NUCLEOTIDE SEQUENCE [LARGE SCALE GENOMIC DNA]</scope>
    <source>
        <strain evidence="5 6">DSM 23288</strain>
    </source>
</reference>
<dbReference type="EC" id="1.8.1.9" evidence="5"/>
<accession>A0A840IBW2</accession>
<evidence type="ECO:0000313" key="5">
    <source>
        <dbReference type="EMBL" id="MBB4662379.1"/>
    </source>
</evidence>
<name>A0A840IBW2_9ACTN</name>
<evidence type="ECO:0000256" key="2">
    <source>
        <dbReference type="ARBA" id="ARBA00023002"/>
    </source>
</evidence>
<dbReference type="InterPro" id="IPR023753">
    <property type="entry name" value="FAD/NAD-binding_dom"/>
</dbReference>
<organism evidence="5 6">
    <name type="scientific">Conexibacter arvalis</name>
    <dbReference type="NCBI Taxonomy" id="912552"/>
    <lineage>
        <taxon>Bacteria</taxon>
        <taxon>Bacillati</taxon>
        <taxon>Actinomycetota</taxon>
        <taxon>Thermoleophilia</taxon>
        <taxon>Solirubrobacterales</taxon>
        <taxon>Conexibacteraceae</taxon>
        <taxon>Conexibacter</taxon>
    </lineage>
</organism>
<keyword evidence="2 5" id="KW-0560">Oxidoreductase</keyword>
<dbReference type="Gene3D" id="3.50.50.60">
    <property type="entry name" value="FAD/NAD(P)-binding domain"/>
    <property type="match status" value="2"/>
</dbReference>
<protein>
    <submittedName>
        <fullName evidence="5">Thioredoxin reductase (NADPH)</fullName>
        <ecNumber evidence="5">1.8.1.9</ecNumber>
    </submittedName>
</protein>
<dbReference type="SUPFAM" id="SSF51905">
    <property type="entry name" value="FAD/NAD(P)-binding domain"/>
    <property type="match status" value="1"/>
</dbReference>
<evidence type="ECO:0000259" key="4">
    <source>
        <dbReference type="Pfam" id="PF07992"/>
    </source>
</evidence>
<proteinExistence type="predicted"/>
<dbReference type="PRINTS" id="PR00368">
    <property type="entry name" value="FADPNR"/>
</dbReference>
<feature type="domain" description="FAD/NAD(P)-binding" evidence="4">
    <location>
        <begin position="232"/>
        <end position="539"/>
    </location>
</feature>
<dbReference type="Pfam" id="PF07992">
    <property type="entry name" value="Pyr_redox_2"/>
    <property type="match status" value="1"/>
</dbReference>
<keyword evidence="6" id="KW-1185">Reference proteome</keyword>
<dbReference type="PANTHER" id="PTHR48105">
    <property type="entry name" value="THIOREDOXIN REDUCTASE 1-RELATED-RELATED"/>
    <property type="match status" value="1"/>
</dbReference>
<comment type="caution">
    <text evidence="5">The sequence shown here is derived from an EMBL/GenBank/DDBJ whole genome shotgun (WGS) entry which is preliminary data.</text>
</comment>
<dbReference type="RefSeq" id="WP_183341525.1">
    <property type="nucleotide sequence ID" value="NZ_JACHNU010000002.1"/>
</dbReference>
<evidence type="ECO:0000256" key="1">
    <source>
        <dbReference type="ARBA" id="ARBA00022630"/>
    </source>
</evidence>
<evidence type="ECO:0000313" key="6">
    <source>
        <dbReference type="Proteomes" id="UP000585272"/>
    </source>
</evidence>
<sequence length="571" mass="60205">MRLPVLLVIECGQDGLRHVSSQLAGRYGHDYRVERAVDVAGALERLCELAAAGDDLALVLAPMSLPATSDGGLLQRTRQLHPHAKRGLLVARGALADPSTAGALLDAIATGRVDYYVRVPGEGPDEDFHNTISTFLLEWATEQLRVPHTVHIIGAAWTGRAHELRETFERCAVPHDFFLADSERGRELIAGAGPGAELPLMVLPDGRALSNPSNAEIADAAGAPRDLAERDFDVVIVGAGPAGLSAAVYGASEGLRTLVVDEGGIGGQARSSSLIRNYLGFPRGVSGRRLAEQAYEQAAVFGASFVFMHRVTALERAGAGISLTLADERRVGAPVVILATGASYRRLGVPSLEALTGAGVHYGGPATEAYALAGMDAFVAGGGNSAGQAVLHLARYARRVTLVVRRESLEAGMSHYLVREIRATPTIEVRTATTVVGGGGDGRLQELVLRDMATGREETVAADALFALIGARPHTDWLPGEIARDDDGFLWTGASVPDRSGWPLERRPLALETSMPGVLAAGDVRHGSVKRVASAVGEGSIAVQLVHGLLPGRRSAVRHPAPPSRRLVEKI</sequence>
<dbReference type="AlphaFoldDB" id="A0A840IBW2"/>
<dbReference type="Proteomes" id="UP000585272">
    <property type="component" value="Unassembled WGS sequence"/>
</dbReference>
<comment type="catalytic activity">
    <reaction evidence="3">
        <text>[thioredoxin]-dithiol + NADP(+) = [thioredoxin]-disulfide + NADPH + H(+)</text>
        <dbReference type="Rhea" id="RHEA:20345"/>
        <dbReference type="Rhea" id="RHEA-COMP:10698"/>
        <dbReference type="Rhea" id="RHEA-COMP:10700"/>
        <dbReference type="ChEBI" id="CHEBI:15378"/>
        <dbReference type="ChEBI" id="CHEBI:29950"/>
        <dbReference type="ChEBI" id="CHEBI:50058"/>
        <dbReference type="ChEBI" id="CHEBI:57783"/>
        <dbReference type="ChEBI" id="CHEBI:58349"/>
        <dbReference type="EC" id="1.8.1.9"/>
    </reaction>
</comment>
<evidence type="ECO:0000256" key="3">
    <source>
        <dbReference type="ARBA" id="ARBA00048132"/>
    </source>
</evidence>
<gene>
    <name evidence="5" type="ORF">BDZ31_001965</name>
</gene>
<dbReference type="GO" id="GO:0004791">
    <property type="term" value="F:thioredoxin-disulfide reductase (NADPH) activity"/>
    <property type="evidence" value="ECO:0007669"/>
    <property type="project" value="UniProtKB-EC"/>
</dbReference>
<dbReference type="PRINTS" id="PR00469">
    <property type="entry name" value="PNDRDTASEII"/>
</dbReference>
<dbReference type="InterPro" id="IPR036188">
    <property type="entry name" value="FAD/NAD-bd_sf"/>
</dbReference>
<dbReference type="EMBL" id="JACHNU010000002">
    <property type="protein sequence ID" value="MBB4662379.1"/>
    <property type="molecule type" value="Genomic_DNA"/>
</dbReference>
<keyword evidence="1" id="KW-0285">Flavoprotein</keyword>
<dbReference type="InterPro" id="IPR050097">
    <property type="entry name" value="Ferredoxin-NADP_redctase_2"/>
</dbReference>